<evidence type="ECO:0000313" key="2">
    <source>
        <dbReference type="EMBL" id="WAR22331.1"/>
    </source>
</evidence>
<dbReference type="InterPro" id="IPR056564">
    <property type="entry name" value="Ig-like_KY"/>
</dbReference>
<dbReference type="Proteomes" id="UP001164746">
    <property type="component" value="Chromosome 12"/>
</dbReference>
<organism evidence="2 3">
    <name type="scientific">Mya arenaria</name>
    <name type="common">Soft-shell clam</name>
    <dbReference type="NCBI Taxonomy" id="6604"/>
    <lineage>
        <taxon>Eukaryota</taxon>
        <taxon>Metazoa</taxon>
        <taxon>Spiralia</taxon>
        <taxon>Lophotrochozoa</taxon>
        <taxon>Mollusca</taxon>
        <taxon>Bivalvia</taxon>
        <taxon>Autobranchia</taxon>
        <taxon>Heteroconchia</taxon>
        <taxon>Euheterodonta</taxon>
        <taxon>Imparidentia</taxon>
        <taxon>Neoheterodontei</taxon>
        <taxon>Myida</taxon>
        <taxon>Myoidea</taxon>
        <taxon>Myidae</taxon>
        <taxon>Mya</taxon>
    </lineage>
</organism>
<dbReference type="Pfam" id="PF23265">
    <property type="entry name" value="Ig-like_KY"/>
    <property type="match status" value="1"/>
</dbReference>
<dbReference type="InterPro" id="IPR053041">
    <property type="entry name" value="Transglut-like_Superfamily_Mod"/>
</dbReference>
<proteinExistence type="predicted"/>
<dbReference type="EMBL" id="CP111023">
    <property type="protein sequence ID" value="WAR22331.1"/>
    <property type="molecule type" value="Genomic_DNA"/>
</dbReference>
<sequence>MAGRPELQNGFLGAQPKFAEFGLSTESHQEPEIHSSTNQLEVKIRTSKPSKVTANLTHCAKNEELPQHVFTQTKDNVVSFLVSLPDVGYYKLQIFALLLPDDSKTLPGVFNYLINCTNVTSAVSTYPKQFAQWKEGCYIVEPASLSGLANLSNVRFEAYIPGAKSAAIVADGNWSHLQKNSAALWEGRVDLDAYKGKDVKVTLNANYGEDNKFASLLEYRL</sequence>
<protein>
    <submittedName>
        <fullName evidence="2">KY-like protein</fullName>
    </submittedName>
</protein>
<dbReference type="PANTHER" id="PTHR47020">
    <property type="entry name" value="HILLARIN"/>
    <property type="match status" value="1"/>
</dbReference>
<accession>A0ABY7FSZ3</accession>
<evidence type="ECO:0000313" key="3">
    <source>
        <dbReference type="Proteomes" id="UP001164746"/>
    </source>
</evidence>
<keyword evidence="3" id="KW-1185">Reference proteome</keyword>
<evidence type="ECO:0000259" key="1">
    <source>
        <dbReference type="Pfam" id="PF23265"/>
    </source>
</evidence>
<name>A0ABY7FSZ3_MYAAR</name>
<feature type="domain" description="KY-like immunoglobulin-like" evidence="1">
    <location>
        <begin position="12"/>
        <end position="126"/>
    </location>
</feature>
<reference evidence="2" key="1">
    <citation type="submission" date="2022-11" db="EMBL/GenBank/DDBJ databases">
        <title>Centuries of genome instability and evolution in soft-shell clam transmissible cancer (bioRxiv).</title>
        <authorList>
            <person name="Hart S.F.M."/>
            <person name="Yonemitsu M.A."/>
            <person name="Giersch R.M."/>
            <person name="Beal B.F."/>
            <person name="Arriagada G."/>
            <person name="Davis B.W."/>
            <person name="Ostrander E.A."/>
            <person name="Goff S.P."/>
            <person name="Metzger M.J."/>
        </authorList>
    </citation>
    <scope>NUCLEOTIDE SEQUENCE</scope>
    <source>
        <strain evidence="2">MELC-2E11</strain>
        <tissue evidence="2">Siphon/mantle</tissue>
    </source>
</reference>
<dbReference type="PANTHER" id="PTHR47020:SF1">
    <property type="entry name" value="HILLARIN"/>
    <property type="match status" value="1"/>
</dbReference>
<gene>
    <name evidence="2" type="ORF">MAR_016305</name>
</gene>